<dbReference type="Proteomes" id="UP001207468">
    <property type="component" value="Unassembled WGS sequence"/>
</dbReference>
<name>A0ACC0ULX6_9AGAM</name>
<proteinExistence type="predicted"/>
<reference evidence="1" key="1">
    <citation type="submission" date="2021-03" db="EMBL/GenBank/DDBJ databases">
        <title>Evolutionary priming and transition to the ectomycorrhizal habit in an iconic lineage of mushroom-forming fungi: is preadaptation a requirement?</title>
        <authorList>
            <consortium name="DOE Joint Genome Institute"/>
            <person name="Looney B.P."/>
            <person name="Miyauchi S."/>
            <person name="Morin E."/>
            <person name="Drula E."/>
            <person name="Courty P.E."/>
            <person name="Chicoki N."/>
            <person name="Fauchery L."/>
            <person name="Kohler A."/>
            <person name="Kuo A."/>
            <person name="LaButti K."/>
            <person name="Pangilinan J."/>
            <person name="Lipzen A."/>
            <person name="Riley R."/>
            <person name="Andreopoulos W."/>
            <person name="He G."/>
            <person name="Johnson J."/>
            <person name="Barry K.W."/>
            <person name="Grigoriev I.V."/>
            <person name="Nagy L."/>
            <person name="Hibbett D."/>
            <person name="Henrissat B."/>
            <person name="Matheny P.B."/>
            <person name="Labbe J."/>
            <person name="Martin A.F."/>
        </authorList>
    </citation>
    <scope>NUCLEOTIDE SEQUENCE</scope>
    <source>
        <strain evidence="1">BPL698</strain>
    </source>
</reference>
<gene>
    <name evidence="1" type="ORF">F5148DRAFT_1373098</name>
</gene>
<dbReference type="EMBL" id="JAGFNK010000008">
    <property type="protein sequence ID" value="KAI9512605.1"/>
    <property type="molecule type" value="Genomic_DNA"/>
</dbReference>
<accession>A0ACC0ULX6</accession>
<evidence type="ECO:0000313" key="2">
    <source>
        <dbReference type="Proteomes" id="UP001207468"/>
    </source>
</evidence>
<evidence type="ECO:0000313" key="1">
    <source>
        <dbReference type="EMBL" id="KAI9512605.1"/>
    </source>
</evidence>
<keyword evidence="2" id="KW-1185">Reference proteome</keyword>
<organism evidence="1 2">
    <name type="scientific">Russula earlei</name>
    <dbReference type="NCBI Taxonomy" id="71964"/>
    <lineage>
        <taxon>Eukaryota</taxon>
        <taxon>Fungi</taxon>
        <taxon>Dikarya</taxon>
        <taxon>Basidiomycota</taxon>
        <taxon>Agaricomycotina</taxon>
        <taxon>Agaricomycetes</taxon>
        <taxon>Russulales</taxon>
        <taxon>Russulaceae</taxon>
        <taxon>Russula</taxon>
    </lineage>
</organism>
<comment type="caution">
    <text evidence="1">The sequence shown here is derived from an EMBL/GenBank/DDBJ whole genome shotgun (WGS) entry which is preliminary data.</text>
</comment>
<sequence length="635" mass="71992">MFSMSSERLPNPASRRTHGRSSRRLKAFLHPNGSLRTGLYICAFLFTCLIFYATFLSPDGSLWRRPSDWRLPQHESVVSISSSLNHPTPSTPLHAPTPIIPTEASPSSPSPPSDLLTLEQIRDTVAPTRGFFSRDYSLGLGWNNMRYIIEAAVLQAELLNRTLVIPSFVYARACEYNLTVCADYATMVNKNDAIGWEEWRKLPYEQQMAFRIPISIMLDLPRLRQRYPVITASEYLRLHGQDPSSESSNGFWLREQYIAHPNVFQSNKTKTPTQFIIENRWYDPRGTHRVDYIPQEMKNRGKWGRRPWLDIGGTVGYWPPEDPTEISNRLKNALPEGKFIMDWDTAKSALKVSGLGPEMDLNNDDVVENILNTNGWEVLRTFQSVIGMDYAKTIVNPINEVVHRSTIRGFKDDYYHVDTDVVILAGRDPSLSQAKEPSRAKYASMVVHSLDSPPKVIALAKVLAARMREMNGGRLWMGAHMRRGDFIRLGWVMELSPEAHIRRVKDRLQAGRTVLARLSDLATYDVEGARPDMEQLKLHPPLPDDKFFVATDERDPEALRVFSKGGAIFLSELLTIEDLRSFGWPLMITDVRALVEQALLVHGAFFYGHGLSSLAGVIINMRAARGADPRTMLLD</sequence>
<protein>
    <submittedName>
        <fullName evidence="1">Uncharacterized protein</fullName>
    </submittedName>
</protein>